<comment type="similarity">
    <text evidence="1">Belongs to the FAH family.</text>
</comment>
<evidence type="ECO:0000259" key="3">
    <source>
        <dbReference type="Pfam" id="PF01557"/>
    </source>
</evidence>
<name>Q1ATI0_RUBXD</name>
<dbReference type="Proteomes" id="UP000006637">
    <property type="component" value="Chromosome"/>
</dbReference>
<dbReference type="InterPro" id="IPR018833">
    <property type="entry name" value="Rv2993c-like_N"/>
</dbReference>
<feature type="domain" description="Rv2993c-like N-terminal" evidence="4">
    <location>
        <begin position="29"/>
        <end position="81"/>
    </location>
</feature>
<dbReference type="AlphaFoldDB" id="Q1ATI0"/>
<accession>Q1ATI0</accession>
<dbReference type="PhylomeDB" id="Q1ATI0"/>
<dbReference type="GO" id="GO:0008704">
    <property type="term" value="F:5-carboxymethyl-2-hydroxymuconate delta-isomerase activity"/>
    <property type="evidence" value="ECO:0007669"/>
    <property type="project" value="UniProtKB-EC"/>
</dbReference>
<protein>
    <submittedName>
        <fullName evidence="5">5-carboxymethyl-2-hydroxymuconate delta-isomerase</fullName>
        <ecNumber evidence="5">5.3.3.10</ecNumber>
    </submittedName>
</protein>
<evidence type="ECO:0000256" key="1">
    <source>
        <dbReference type="ARBA" id="ARBA00010211"/>
    </source>
</evidence>
<dbReference type="STRING" id="266117.Rxyl_2370"/>
<dbReference type="EMBL" id="CP000386">
    <property type="protein sequence ID" value="ABG05298.1"/>
    <property type="molecule type" value="Genomic_DNA"/>
</dbReference>
<proteinExistence type="inferred from homology"/>
<dbReference type="KEGG" id="rxy:Rxyl_2370"/>
<dbReference type="InterPro" id="IPR011234">
    <property type="entry name" value="Fumarylacetoacetase-like_C"/>
</dbReference>
<keyword evidence="6" id="KW-1185">Reference proteome</keyword>
<evidence type="ECO:0000259" key="4">
    <source>
        <dbReference type="Pfam" id="PF10370"/>
    </source>
</evidence>
<evidence type="ECO:0000313" key="5">
    <source>
        <dbReference type="EMBL" id="ABG05298.1"/>
    </source>
</evidence>
<dbReference type="SUPFAM" id="SSF56529">
    <property type="entry name" value="FAH"/>
    <property type="match status" value="1"/>
</dbReference>
<dbReference type="FunFam" id="3.90.850.10:FF:000002">
    <property type="entry name" value="2-hydroxyhepta-2,4-diene-1,7-dioate isomerase"/>
    <property type="match status" value="1"/>
</dbReference>
<evidence type="ECO:0000256" key="2">
    <source>
        <dbReference type="ARBA" id="ARBA00022723"/>
    </source>
</evidence>
<keyword evidence="2" id="KW-0479">Metal-binding</keyword>
<gene>
    <name evidence="5" type="ordered locus">Rxyl_2370</name>
</gene>
<keyword evidence="5" id="KW-0413">Isomerase</keyword>
<dbReference type="GO" id="GO:0046872">
    <property type="term" value="F:metal ion binding"/>
    <property type="evidence" value="ECO:0007669"/>
    <property type="project" value="UniProtKB-KW"/>
</dbReference>
<dbReference type="HOGENOM" id="CLU_028458_3_0_11"/>
<dbReference type="GO" id="GO:0019752">
    <property type="term" value="P:carboxylic acid metabolic process"/>
    <property type="evidence" value="ECO:0007669"/>
    <property type="project" value="UniProtKB-ARBA"/>
</dbReference>
<dbReference type="PANTHER" id="PTHR42796">
    <property type="entry name" value="FUMARYLACETOACETATE HYDROLASE DOMAIN-CONTAINING PROTEIN 2A-RELATED"/>
    <property type="match status" value="1"/>
</dbReference>
<evidence type="ECO:0000313" key="6">
    <source>
        <dbReference type="Proteomes" id="UP000006637"/>
    </source>
</evidence>
<dbReference type="InterPro" id="IPR051121">
    <property type="entry name" value="FAH"/>
</dbReference>
<dbReference type="EC" id="5.3.3.10" evidence="5"/>
<dbReference type="Pfam" id="PF01557">
    <property type="entry name" value="FAA_hydrolase"/>
    <property type="match status" value="1"/>
</dbReference>
<dbReference type="Gene3D" id="3.90.850.10">
    <property type="entry name" value="Fumarylacetoacetase-like, C-terminal domain"/>
    <property type="match status" value="1"/>
</dbReference>
<dbReference type="eggNOG" id="COG0179">
    <property type="taxonomic scope" value="Bacteria"/>
</dbReference>
<reference evidence="5 6" key="1">
    <citation type="submission" date="2006-06" db="EMBL/GenBank/DDBJ databases">
        <title>Complete sequence of Rubrobacter xylanophilus DSM 9941.</title>
        <authorList>
            <consortium name="US DOE Joint Genome Institute"/>
            <person name="Copeland A."/>
            <person name="Lucas S."/>
            <person name="Lapidus A."/>
            <person name="Barry K."/>
            <person name="Detter J.C."/>
            <person name="Glavina del Rio T."/>
            <person name="Hammon N."/>
            <person name="Israni S."/>
            <person name="Dalin E."/>
            <person name="Tice H."/>
            <person name="Pitluck S."/>
            <person name="Munk A.C."/>
            <person name="Brettin T."/>
            <person name="Bruce D."/>
            <person name="Han C."/>
            <person name="Tapia R."/>
            <person name="Gilna P."/>
            <person name="Schmutz J."/>
            <person name="Larimer F."/>
            <person name="Land M."/>
            <person name="Hauser L."/>
            <person name="Kyrpides N."/>
            <person name="Lykidis A."/>
            <person name="da Costa M.S."/>
            <person name="Rainey F.A."/>
            <person name="Empadinhas N."/>
            <person name="Jolivet E."/>
            <person name="Battista J.R."/>
            <person name="Richardson P."/>
        </authorList>
    </citation>
    <scope>NUCLEOTIDE SEQUENCE [LARGE SCALE GENOMIC DNA]</scope>
    <source>
        <strain evidence="6">DSM 9941 / NBRC 16129 / PRD-1</strain>
    </source>
</reference>
<sequence>MLLRCRPAGLCGAQTKREPEGGAQKVKLVTYSVGGGEPRVGRLQDGAVQPLGAPDMISYIRGGGEPEGEPVPLEEARLHAPVLNPQKIIAIGLNYEDHANETGAPIPEKPIVFAKYANTLVGAGEEVRIPPITSQADYEAELAVVIGREAKNVSEEEALEYVFGYTNCNDVSSRDLQFSEGGQWTRSKSLDTFCPLGPYVATRDEIPDPQSLRIRSVLNGEVMQDSNTSKMIFPVARLISFLSTGMTLVPGDIIATGTPAGVGFARDPKVFLKDGDEISIEIEGLGRLTNPVREE</sequence>
<dbReference type="PANTHER" id="PTHR42796:SF4">
    <property type="entry name" value="FUMARYLACETOACETATE HYDROLASE DOMAIN-CONTAINING PROTEIN 2A"/>
    <property type="match status" value="1"/>
</dbReference>
<organism evidence="5 6">
    <name type="scientific">Rubrobacter xylanophilus (strain DSM 9941 / JCM 11954 / NBRC 16129 / PRD-1)</name>
    <dbReference type="NCBI Taxonomy" id="266117"/>
    <lineage>
        <taxon>Bacteria</taxon>
        <taxon>Bacillati</taxon>
        <taxon>Actinomycetota</taxon>
        <taxon>Rubrobacteria</taxon>
        <taxon>Rubrobacterales</taxon>
        <taxon>Rubrobacteraceae</taxon>
        <taxon>Rubrobacter</taxon>
    </lineage>
</organism>
<feature type="domain" description="Fumarylacetoacetase-like C-terminal" evidence="3">
    <location>
        <begin position="87"/>
        <end position="293"/>
    </location>
</feature>
<dbReference type="Pfam" id="PF10370">
    <property type="entry name" value="Rv2993c-like_N"/>
    <property type="match status" value="1"/>
</dbReference>
<dbReference type="InterPro" id="IPR036663">
    <property type="entry name" value="Fumarylacetoacetase_C_sf"/>
</dbReference>